<keyword evidence="2" id="KW-1185">Reference proteome</keyword>
<dbReference type="PANTHER" id="PTHR46328:SF41">
    <property type="entry name" value="FAR1 DNA BINDING DOMAIN, FHY3_FAR1 FAMILY-RELATED"/>
    <property type="match status" value="1"/>
</dbReference>
<evidence type="ECO:0000313" key="2">
    <source>
        <dbReference type="Proteomes" id="UP001177003"/>
    </source>
</evidence>
<dbReference type="AlphaFoldDB" id="A0AA35Z2F9"/>
<dbReference type="Proteomes" id="UP001177003">
    <property type="component" value="Chromosome 5"/>
</dbReference>
<organism evidence="1 2">
    <name type="scientific">Lactuca saligna</name>
    <name type="common">Willowleaf lettuce</name>
    <dbReference type="NCBI Taxonomy" id="75948"/>
    <lineage>
        <taxon>Eukaryota</taxon>
        <taxon>Viridiplantae</taxon>
        <taxon>Streptophyta</taxon>
        <taxon>Embryophyta</taxon>
        <taxon>Tracheophyta</taxon>
        <taxon>Spermatophyta</taxon>
        <taxon>Magnoliopsida</taxon>
        <taxon>eudicotyledons</taxon>
        <taxon>Gunneridae</taxon>
        <taxon>Pentapetalae</taxon>
        <taxon>asterids</taxon>
        <taxon>campanulids</taxon>
        <taxon>Asterales</taxon>
        <taxon>Asteraceae</taxon>
        <taxon>Cichorioideae</taxon>
        <taxon>Cichorieae</taxon>
        <taxon>Lactucinae</taxon>
        <taxon>Lactuca</taxon>
    </lineage>
</organism>
<sequence>MMSETEADRNIKAHTTEDVDANDLLEATYETEEIKDANVECEEDGLNNESILGKVFDTTDDAYNFYNDYAFVHGFSIRIHTTCKNKGTNEPYRKTLVCDK</sequence>
<protein>
    <recommendedName>
        <fullName evidence="3">Protein FAR1-RELATED SEQUENCE</fullName>
    </recommendedName>
</protein>
<reference evidence="1" key="1">
    <citation type="submission" date="2023-04" db="EMBL/GenBank/DDBJ databases">
        <authorList>
            <person name="Vijverberg K."/>
            <person name="Xiong W."/>
            <person name="Schranz E."/>
        </authorList>
    </citation>
    <scope>NUCLEOTIDE SEQUENCE</scope>
</reference>
<dbReference type="PANTHER" id="PTHR46328">
    <property type="entry name" value="FAR-RED IMPAIRED RESPONSIVE (FAR1) FAMILY PROTEIN-RELATED"/>
    <property type="match status" value="1"/>
</dbReference>
<dbReference type="EMBL" id="OX465081">
    <property type="protein sequence ID" value="CAI9284464.1"/>
    <property type="molecule type" value="Genomic_DNA"/>
</dbReference>
<evidence type="ECO:0008006" key="3">
    <source>
        <dbReference type="Google" id="ProtNLM"/>
    </source>
</evidence>
<name>A0AA35Z2F9_LACSI</name>
<accession>A0AA35Z2F9</accession>
<gene>
    <name evidence="1" type="ORF">LSALG_LOCUS23989</name>
</gene>
<evidence type="ECO:0000313" key="1">
    <source>
        <dbReference type="EMBL" id="CAI9284464.1"/>
    </source>
</evidence>
<proteinExistence type="predicted"/>